<comment type="caution">
    <text evidence="1">The sequence shown here is derived from an EMBL/GenBank/DDBJ whole genome shotgun (WGS) entry which is preliminary data.</text>
</comment>
<name>A0A139BR97_9PROT</name>
<accession>A0A139BR97</accession>
<reference evidence="1 2" key="2">
    <citation type="submission" date="2016-03" db="EMBL/GenBank/DDBJ databases">
        <title>New uncultured bacterium of the family Gallionellaceae from acid mine drainage: description and reconstruction of genome based on metagenomic analysis of microbial community.</title>
        <authorList>
            <person name="Kadnikov V."/>
            <person name="Ivasenko D."/>
            <person name="Beletsky A."/>
            <person name="Mardanov A."/>
            <person name="Danilova E."/>
            <person name="Pimenov N."/>
            <person name="Karnachuk O."/>
            <person name="Ravin N."/>
        </authorList>
    </citation>
    <scope>NUCLEOTIDE SEQUENCE [LARGE SCALE GENOMIC DNA]</scope>
    <source>
        <strain evidence="1">ShG14-8</strain>
    </source>
</reference>
<proteinExistence type="predicted"/>
<dbReference type="EMBL" id="LSLI01000070">
    <property type="protein sequence ID" value="KXS31530.1"/>
    <property type="molecule type" value="Genomic_DNA"/>
</dbReference>
<evidence type="ECO:0000313" key="2">
    <source>
        <dbReference type="Proteomes" id="UP000070578"/>
    </source>
</evidence>
<sequence length="46" mass="5065">MVPQQDYIGLVSLAAINECLQRVGKLLPTRFFGFLVSAFHPLCAAE</sequence>
<evidence type="ECO:0000313" key="1">
    <source>
        <dbReference type="EMBL" id="KXS31530.1"/>
    </source>
</evidence>
<gene>
    <name evidence="1" type="ORF">AWT59_2361</name>
</gene>
<dbReference type="AlphaFoldDB" id="A0A139BR97"/>
<dbReference type="Proteomes" id="UP000070578">
    <property type="component" value="Unassembled WGS sequence"/>
</dbReference>
<reference evidence="1 2" key="1">
    <citation type="submission" date="2016-02" db="EMBL/GenBank/DDBJ databases">
        <authorList>
            <person name="Wen L."/>
            <person name="He K."/>
            <person name="Yang H."/>
        </authorList>
    </citation>
    <scope>NUCLEOTIDE SEQUENCE [LARGE SCALE GENOMIC DNA]</scope>
    <source>
        <strain evidence="1">ShG14-8</strain>
    </source>
</reference>
<protein>
    <submittedName>
        <fullName evidence="1">Uncharacterized protein</fullName>
    </submittedName>
</protein>
<organism evidence="1 2">
    <name type="scientific">Candidatus Gallionella acididurans</name>
    <dbReference type="NCBI Taxonomy" id="1796491"/>
    <lineage>
        <taxon>Bacteria</taxon>
        <taxon>Pseudomonadati</taxon>
        <taxon>Pseudomonadota</taxon>
        <taxon>Betaproteobacteria</taxon>
        <taxon>Nitrosomonadales</taxon>
        <taxon>Gallionellaceae</taxon>
        <taxon>Gallionella</taxon>
    </lineage>
</organism>